<dbReference type="InterPro" id="IPR051122">
    <property type="entry name" value="SDR_DHRS6-like"/>
</dbReference>
<protein>
    <submittedName>
        <fullName evidence="3">Short chain dehydrogenase</fullName>
    </submittedName>
</protein>
<evidence type="ECO:0000256" key="2">
    <source>
        <dbReference type="ARBA" id="ARBA00023002"/>
    </source>
</evidence>
<reference evidence="3" key="2">
    <citation type="submission" date="2020-09" db="EMBL/GenBank/DDBJ databases">
        <authorList>
            <person name="Sun Q."/>
            <person name="Kim S."/>
        </authorList>
    </citation>
    <scope>NUCLEOTIDE SEQUENCE</scope>
    <source>
        <strain evidence="3">KCTC 32182</strain>
    </source>
</reference>
<dbReference type="InterPro" id="IPR002347">
    <property type="entry name" value="SDR_fam"/>
</dbReference>
<dbReference type="PANTHER" id="PTHR43477:SF1">
    <property type="entry name" value="DIHYDROANTICAPSIN 7-DEHYDROGENASE"/>
    <property type="match status" value="1"/>
</dbReference>
<keyword evidence="2" id="KW-0560">Oxidoreductase</keyword>
<dbReference type="PRINTS" id="PR00081">
    <property type="entry name" value="GDHRDH"/>
</dbReference>
<dbReference type="PANTHER" id="PTHR43477">
    <property type="entry name" value="DIHYDROANTICAPSIN 7-DEHYDROGENASE"/>
    <property type="match status" value="1"/>
</dbReference>
<dbReference type="SUPFAM" id="SSF51735">
    <property type="entry name" value="NAD(P)-binding Rossmann-fold domains"/>
    <property type="match status" value="1"/>
</dbReference>
<name>A0A918P3B1_9NEIS</name>
<proteinExistence type="inferred from homology"/>
<accession>A0A918P3B1</accession>
<gene>
    <name evidence="3" type="ORF">GCM10011289_21580</name>
</gene>
<evidence type="ECO:0000313" key="3">
    <source>
        <dbReference type="EMBL" id="GGY17745.1"/>
    </source>
</evidence>
<dbReference type="Gene3D" id="3.40.50.720">
    <property type="entry name" value="NAD(P)-binding Rossmann-like Domain"/>
    <property type="match status" value="1"/>
</dbReference>
<dbReference type="RefSeq" id="WP_189534152.1">
    <property type="nucleotide sequence ID" value="NZ_BMYX01000011.1"/>
</dbReference>
<sequence>MKILLIGATGTLGKAVAERLGSAHDILPASRHDAHLPVDITDTASLHALFERTGNVDAIVATTGSLHFGPIQTMTAGQFHIGLMDKLMGQINLALIGQHYLSERGSITLTGGVLSHDPIAGGVNASTVNAALEGFVRGAAVDLAPGLRINLVSPTVIRESLPAYGPFFPGNDGVPAERAAGAYVKSIEGAQTGQIYTVWQ</sequence>
<dbReference type="GO" id="GO:0016491">
    <property type="term" value="F:oxidoreductase activity"/>
    <property type="evidence" value="ECO:0007669"/>
    <property type="project" value="UniProtKB-KW"/>
</dbReference>
<evidence type="ECO:0000256" key="1">
    <source>
        <dbReference type="ARBA" id="ARBA00006484"/>
    </source>
</evidence>
<reference evidence="3" key="1">
    <citation type="journal article" date="2014" name="Int. J. Syst. Evol. Microbiol.">
        <title>Complete genome sequence of Corynebacterium casei LMG S-19264T (=DSM 44701T), isolated from a smear-ripened cheese.</title>
        <authorList>
            <consortium name="US DOE Joint Genome Institute (JGI-PGF)"/>
            <person name="Walter F."/>
            <person name="Albersmeier A."/>
            <person name="Kalinowski J."/>
            <person name="Ruckert C."/>
        </authorList>
    </citation>
    <scope>NUCLEOTIDE SEQUENCE</scope>
    <source>
        <strain evidence="3">KCTC 32182</strain>
    </source>
</reference>
<comment type="similarity">
    <text evidence="1">Belongs to the short-chain dehydrogenases/reductases (SDR) family.</text>
</comment>
<comment type="caution">
    <text evidence="3">The sequence shown here is derived from an EMBL/GenBank/DDBJ whole genome shotgun (WGS) entry which is preliminary data.</text>
</comment>
<dbReference type="NCBIfam" id="NF005754">
    <property type="entry name" value="PRK07578.1"/>
    <property type="match status" value="1"/>
</dbReference>
<dbReference type="Proteomes" id="UP000645257">
    <property type="component" value="Unassembled WGS sequence"/>
</dbReference>
<dbReference type="CDD" id="cd11731">
    <property type="entry name" value="Lin1944_like_SDR_c"/>
    <property type="match status" value="1"/>
</dbReference>
<dbReference type="AlphaFoldDB" id="A0A918P3B1"/>
<dbReference type="EMBL" id="BMYX01000011">
    <property type="protein sequence ID" value="GGY17745.1"/>
    <property type="molecule type" value="Genomic_DNA"/>
</dbReference>
<dbReference type="Pfam" id="PF13561">
    <property type="entry name" value="adh_short_C2"/>
    <property type="match status" value="1"/>
</dbReference>
<evidence type="ECO:0000313" key="4">
    <source>
        <dbReference type="Proteomes" id="UP000645257"/>
    </source>
</evidence>
<dbReference type="InterPro" id="IPR036291">
    <property type="entry name" value="NAD(P)-bd_dom_sf"/>
</dbReference>
<organism evidence="3 4">
    <name type="scientific">Paludibacterium paludis</name>
    <dbReference type="NCBI Taxonomy" id="1225769"/>
    <lineage>
        <taxon>Bacteria</taxon>
        <taxon>Pseudomonadati</taxon>
        <taxon>Pseudomonadota</taxon>
        <taxon>Betaproteobacteria</taxon>
        <taxon>Neisseriales</taxon>
        <taxon>Chromobacteriaceae</taxon>
        <taxon>Paludibacterium</taxon>
    </lineage>
</organism>
<keyword evidence="4" id="KW-1185">Reference proteome</keyword>